<dbReference type="SUPFAM" id="SSF53756">
    <property type="entry name" value="UDP-Glycosyltransferase/glycogen phosphorylase"/>
    <property type="match status" value="1"/>
</dbReference>
<keyword evidence="5" id="KW-1185">Reference proteome</keyword>
<dbReference type="AlphaFoldDB" id="A0A5B8U0Q5"/>
<sequence>MTEVHVIVPEGIDDPARPSGGNTYDRQVCRELAARGTAVREHPVAGAWPRRDASGHTALAHALQRIPDGAVVLLDGLIACAAPEMLVPQAGRLAQVVLVHMPLGDRPPEGEAAAVRAREHAVLAAAAAVVTTSAWSRRRLAELYALPAGRVHVAEPGVEEADLAPGTEAGDALLCVAAVTPGKGHDVLLDGLAAAKDLPWRCSCLGSLVCDPAFADSVRRRARAGGLGDRVRFPGPRTGPQLQRAYAAADLLVLASHAETYGMVVTEALARGVPVLATDVGGVPEALGHADDGTRPGLLVAPGDPAALGTALRAWLLDDGLRRRLRRAARRRRAALPRWPDTTAVVAGVLAEARR</sequence>
<evidence type="ECO:0000259" key="3">
    <source>
        <dbReference type="Pfam" id="PF00534"/>
    </source>
</evidence>
<evidence type="ECO:0000313" key="4">
    <source>
        <dbReference type="EMBL" id="QEC46435.1"/>
    </source>
</evidence>
<reference evidence="4 5" key="1">
    <citation type="journal article" date="2018" name="J. Microbiol.">
        <title>Baekduia soli gen. nov., sp. nov., a novel bacterium isolated from the soil of Baekdu Mountain and proposal of a novel family name, Baekduiaceae fam. nov.</title>
        <authorList>
            <person name="An D.S."/>
            <person name="Siddiqi M.Z."/>
            <person name="Kim K.H."/>
            <person name="Yu H.S."/>
            <person name="Im W.T."/>
        </authorList>
    </citation>
    <scope>NUCLEOTIDE SEQUENCE [LARGE SCALE GENOMIC DNA]</scope>
    <source>
        <strain evidence="4 5">BR7-21</strain>
    </source>
</reference>
<dbReference type="Proteomes" id="UP000321805">
    <property type="component" value="Chromosome"/>
</dbReference>
<name>A0A5B8U0Q5_9ACTN</name>
<proteinExistence type="predicted"/>
<keyword evidence="1" id="KW-0328">Glycosyltransferase</keyword>
<gene>
    <name evidence="4" type="ORF">FSW04_01800</name>
</gene>
<dbReference type="PANTHER" id="PTHR12526">
    <property type="entry name" value="GLYCOSYLTRANSFERASE"/>
    <property type="match status" value="1"/>
</dbReference>
<evidence type="ECO:0000313" key="5">
    <source>
        <dbReference type="Proteomes" id="UP000321805"/>
    </source>
</evidence>
<organism evidence="4 5">
    <name type="scientific">Baekduia soli</name>
    <dbReference type="NCBI Taxonomy" id="496014"/>
    <lineage>
        <taxon>Bacteria</taxon>
        <taxon>Bacillati</taxon>
        <taxon>Actinomycetota</taxon>
        <taxon>Thermoleophilia</taxon>
        <taxon>Solirubrobacterales</taxon>
        <taxon>Baekduiaceae</taxon>
        <taxon>Baekduia</taxon>
    </lineage>
</organism>
<dbReference type="EMBL" id="CP042430">
    <property type="protein sequence ID" value="QEC46435.1"/>
    <property type="molecule type" value="Genomic_DNA"/>
</dbReference>
<dbReference type="Pfam" id="PF00534">
    <property type="entry name" value="Glycos_transf_1"/>
    <property type="match status" value="1"/>
</dbReference>
<dbReference type="GO" id="GO:0016757">
    <property type="term" value="F:glycosyltransferase activity"/>
    <property type="evidence" value="ECO:0007669"/>
    <property type="project" value="UniProtKB-KW"/>
</dbReference>
<dbReference type="InterPro" id="IPR001296">
    <property type="entry name" value="Glyco_trans_1"/>
</dbReference>
<evidence type="ECO:0000256" key="2">
    <source>
        <dbReference type="ARBA" id="ARBA00022679"/>
    </source>
</evidence>
<evidence type="ECO:0000256" key="1">
    <source>
        <dbReference type="ARBA" id="ARBA00022676"/>
    </source>
</evidence>
<feature type="domain" description="Glycosyl transferase family 1" evidence="3">
    <location>
        <begin position="173"/>
        <end position="332"/>
    </location>
</feature>
<protein>
    <submittedName>
        <fullName evidence="4">Glycosyltransferase family 4 protein</fullName>
    </submittedName>
</protein>
<dbReference type="KEGG" id="bsol:FSW04_01800"/>
<dbReference type="PANTHER" id="PTHR12526:SF510">
    <property type="entry name" value="D-INOSITOL 3-PHOSPHATE GLYCOSYLTRANSFERASE"/>
    <property type="match status" value="1"/>
</dbReference>
<dbReference type="OrthoDB" id="9765330at2"/>
<dbReference type="RefSeq" id="WP_146915637.1">
    <property type="nucleotide sequence ID" value="NZ_CP042430.1"/>
</dbReference>
<keyword evidence="2 4" id="KW-0808">Transferase</keyword>
<dbReference type="Gene3D" id="3.40.50.2000">
    <property type="entry name" value="Glycogen Phosphorylase B"/>
    <property type="match status" value="2"/>
</dbReference>
<dbReference type="CDD" id="cd03801">
    <property type="entry name" value="GT4_PimA-like"/>
    <property type="match status" value="1"/>
</dbReference>
<accession>A0A5B8U0Q5</accession>